<comment type="caution">
    <text evidence="1">The sequence shown here is derived from an EMBL/GenBank/DDBJ whole genome shotgun (WGS) entry which is preliminary data.</text>
</comment>
<keyword evidence="2" id="KW-1185">Reference proteome</keyword>
<reference evidence="1" key="1">
    <citation type="submission" date="2021-02" db="EMBL/GenBank/DDBJ databases">
        <authorList>
            <consortium name="DOE Joint Genome Institute"/>
            <person name="Ahrendt S."/>
            <person name="Looney B.P."/>
            <person name="Miyauchi S."/>
            <person name="Morin E."/>
            <person name="Drula E."/>
            <person name="Courty P.E."/>
            <person name="Chicoki N."/>
            <person name="Fauchery L."/>
            <person name="Kohler A."/>
            <person name="Kuo A."/>
            <person name="Labutti K."/>
            <person name="Pangilinan J."/>
            <person name="Lipzen A."/>
            <person name="Riley R."/>
            <person name="Andreopoulos W."/>
            <person name="He G."/>
            <person name="Johnson J."/>
            <person name="Barry K.W."/>
            <person name="Grigoriev I.V."/>
            <person name="Nagy L."/>
            <person name="Hibbett D."/>
            <person name="Henrissat B."/>
            <person name="Matheny P.B."/>
            <person name="Labbe J."/>
            <person name="Martin F."/>
        </authorList>
    </citation>
    <scope>NUCLEOTIDE SEQUENCE</scope>
    <source>
        <strain evidence="1">EC-137</strain>
    </source>
</reference>
<reference evidence="1" key="2">
    <citation type="journal article" date="2022" name="New Phytol.">
        <title>Evolutionary transition to the ectomycorrhizal habit in the genomes of a hyperdiverse lineage of mushroom-forming fungi.</title>
        <authorList>
            <person name="Looney B."/>
            <person name="Miyauchi S."/>
            <person name="Morin E."/>
            <person name="Drula E."/>
            <person name="Courty P.E."/>
            <person name="Kohler A."/>
            <person name="Kuo A."/>
            <person name="LaButti K."/>
            <person name="Pangilinan J."/>
            <person name="Lipzen A."/>
            <person name="Riley R."/>
            <person name="Andreopoulos W."/>
            <person name="He G."/>
            <person name="Johnson J."/>
            <person name="Nolan M."/>
            <person name="Tritt A."/>
            <person name="Barry K.W."/>
            <person name="Grigoriev I.V."/>
            <person name="Nagy L.G."/>
            <person name="Hibbett D."/>
            <person name="Henrissat B."/>
            <person name="Matheny P.B."/>
            <person name="Labbe J."/>
            <person name="Martin F.M."/>
        </authorList>
    </citation>
    <scope>NUCLEOTIDE SEQUENCE</scope>
    <source>
        <strain evidence="1">EC-137</strain>
    </source>
</reference>
<accession>A0ACB8QZE2</accession>
<organism evidence="1 2">
    <name type="scientific">Vararia minispora EC-137</name>
    <dbReference type="NCBI Taxonomy" id="1314806"/>
    <lineage>
        <taxon>Eukaryota</taxon>
        <taxon>Fungi</taxon>
        <taxon>Dikarya</taxon>
        <taxon>Basidiomycota</taxon>
        <taxon>Agaricomycotina</taxon>
        <taxon>Agaricomycetes</taxon>
        <taxon>Russulales</taxon>
        <taxon>Lachnocladiaceae</taxon>
        <taxon>Vararia</taxon>
    </lineage>
</organism>
<protein>
    <submittedName>
        <fullName evidence="1">Cytochrome P450</fullName>
    </submittedName>
</protein>
<name>A0ACB8QZE2_9AGAM</name>
<gene>
    <name evidence="1" type="ORF">K488DRAFT_75525</name>
</gene>
<evidence type="ECO:0000313" key="2">
    <source>
        <dbReference type="Proteomes" id="UP000814128"/>
    </source>
</evidence>
<dbReference type="Proteomes" id="UP000814128">
    <property type="component" value="Unassembled WGS sequence"/>
</dbReference>
<evidence type="ECO:0000313" key="1">
    <source>
        <dbReference type="EMBL" id="KAI0037219.1"/>
    </source>
</evidence>
<dbReference type="EMBL" id="MU273465">
    <property type="protein sequence ID" value="KAI0037219.1"/>
    <property type="molecule type" value="Genomic_DNA"/>
</dbReference>
<proteinExistence type="predicted"/>
<sequence>MISRTVLAESTSLSTNIVDKDGHSIPPGPLLRYAFLRKYPERALQAWAKKYGPLFSLWMGNQLFVIVSDPIIAKDLLVTNGAIFSSRKQYFMKNQTILHGRAITASSYDDRWRQHRRIAASVLTAKAIDGYAHVLDYEAHILIKSLYQASQGGRQPVNPAHFCGRYALNNMLSVSFATRTDSTDDPLVERALWLATEFMTLTGPTANIVDFIKPLQWIPTRTRSRGRAVYRGIMEVYGAMIERVRSRLDRGEDVPDCLVKTLILTQEKEKLDQEDLSMLSAVFTLGGVHSTAGVIQWFLALISAYPDVQKRAHAELDATIGRDSWPCASDEMRLPYIRAIIKEVERAHSPFWLATPHKLEQDFVYNGMFIPKDTAVILNCYGIHHNDTRYSDSFTFSPDRYLGNDLTCAESAKLADPTERDHWAFGAGRRICPGIHVAERELWLAISRLLWAFEIQSVPGEPISLDEYEGESGRTPLPYRIIMRPRHEHVLTLLDVEEEVKLFSLQ</sequence>